<dbReference type="Proteomes" id="UP001151532">
    <property type="component" value="Chromosome 4"/>
</dbReference>
<name>A0A9Q0WHQ9_SALPP</name>
<sequence>MGSAVLRSSLLPSFPQKPRFGDGKRPSGAVVAASRRENSREWMMGVDESMAVLRKRIHEMKMLVGFLQLLFDEYTAWFGSWDAIANVNECPSINGHDCPTACGGNIWSLLNRSWRLMGVWN</sequence>
<evidence type="ECO:0000313" key="2">
    <source>
        <dbReference type="Proteomes" id="UP001151532"/>
    </source>
</evidence>
<reference evidence="1" key="1">
    <citation type="submission" date="2022-11" db="EMBL/GenBank/DDBJ databases">
        <authorList>
            <person name="Hyden B.L."/>
            <person name="Feng K."/>
            <person name="Yates T."/>
            <person name="Jawdy S."/>
            <person name="Smart L.B."/>
            <person name="Muchero W."/>
        </authorList>
    </citation>
    <scope>NUCLEOTIDE SEQUENCE</scope>
    <source>
        <tissue evidence="1">Shoot tip</tissue>
    </source>
</reference>
<gene>
    <name evidence="1" type="ORF">OIU79_022549</name>
</gene>
<organism evidence="1 2">
    <name type="scientific">Salix purpurea</name>
    <name type="common">Purple osier willow</name>
    <dbReference type="NCBI Taxonomy" id="77065"/>
    <lineage>
        <taxon>Eukaryota</taxon>
        <taxon>Viridiplantae</taxon>
        <taxon>Streptophyta</taxon>
        <taxon>Embryophyta</taxon>
        <taxon>Tracheophyta</taxon>
        <taxon>Spermatophyta</taxon>
        <taxon>Magnoliopsida</taxon>
        <taxon>eudicotyledons</taxon>
        <taxon>Gunneridae</taxon>
        <taxon>Pentapetalae</taxon>
        <taxon>rosids</taxon>
        <taxon>fabids</taxon>
        <taxon>Malpighiales</taxon>
        <taxon>Salicaceae</taxon>
        <taxon>Saliceae</taxon>
        <taxon>Salix</taxon>
    </lineage>
</organism>
<protein>
    <submittedName>
        <fullName evidence="1">Uncharacterized protein</fullName>
    </submittedName>
</protein>
<comment type="caution">
    <text evidence="1">The sequence shown here is derived from an EMBL/GenBank/DDBJ whole genome shotgun (WGS) entry which is preliminary data.</text>
</comment>
<dbReference type="AlphaFoldDB" id="A0A9Q0WHQ9"/>
<reference evidence="1" key="2">
    <citation type="journal article" date="2023" name="Int. J. Mol. Sci.">
        <title>De Novo Assembly and Annotation of 11 Diverse Shrub Willow (Salix) Genomes Reveals Novel Gene Organization in Sex-Linked Regions.</title>
        <authorList>
            <person name="Hyden B."/>
            <person name="Feng K."/>
            <person name="Yates T.B."/>
            <person name="Jawdy S."/>
            <person name="Cereghino C."/>
            <person name="Smart L.B."/>
            <person name="Muchero W."/>
        </authorList>
    </citation>
    <scope>NUCLEOTIDE SEQUENCE</scope>
    <source>
        <tissue evidence="1">Shoot tip</tissue>
    </source>
</reference>
<evidence type="ECO:0000313" key="1">
    <source>
        <dbReference type="EMBL" id="KAJ6766611.1"/>
    </source>
</evidence>
<proteinExistence type="predicted"/>
<accession>A0A9Q0WHQ9</accession>
<dbReference type="OrthoDB" id="672819at2759"/>
<keyword evidence="2" id="KW-1185">Reference proteome</keyword>
<dbReference type="EMBL" id="JAPFFK010000004">
    <property type="protein sequence ID" value="KAJ6766611.1"/>
    <property type="molecule type" value="Genomic_DNA"/>
</dbReference>